<accession>A0A803LEN7</accession>
<dbReference type="CDD" id="cd02961">
    <property type="entry name" value="PDI_a_family"/>
    <property type="match status" value="1"/>
</dbReference>
<evidence type="ECO:0000256" key="7">
    <source>
        <dbReference type="ARBA" id="ARBA00022824"/>
    </source>
</evidence>
<evidence type="ECO:0000313" key="15">
    <source>
        <dbReference type="Proteomes" id="UP000596660"/>
    </source>
</evidence>
<dbReference type="OMA" id="MLIYIDI"/>
<keyword evidence="10" id="KW-0413">Isomerase</keyword>
<dbReference type="Gene3D" id="3.40.30.10">
    <property type="entry name" value="Glutaredoxin"/>
    <property type="match status" value="3"/>
</dbReference>
<evidence type="ECO:0000256" key="8">
    <source>
        <dbReference type="ARBA" id="ARBA00023157"/>
    </source>
</evidence>
<evidence type="ECO:0000256" key="9">
    <source>
        <dbReference type="ARBA" id="ARBA00023180"/>
    </source>
</evidence>
<organism evidence="14 15">
    <name type="scientific">Chenopodium quinoa</name>
    <name type="common">Quinoa</name>
    <dbReference type="NCBI Taxonomy" id="63459"/>
    <lineage>
        <taxon>Eukaryota</taxon>
        <taxon>Viridiplantae</taxon>
        <taxon>Streptophyta</taxon>
        <taxon>Embryophyta</taxon>
        <taxon>Tracheophyta</taxon>
        <taxon>Spermatophyta</taxon>
        <taxon>Magnoliopsida</taxon>
        <taxon>eudicotyledons</taxon>
        <taxon>Gunneridae</taxon>
        <taxon>Pentapetalae</taxon>
        <taxon>Caryophyllales</taxon>
        <taxon>Chenopodiaceae</taxon>
        <taxon>Chenopodioideae</taxon>
        <taxon>Atripliceae</taxon>
        <taxon>Chenopodium</taxon>
    </lineage>
</organism>
<dbReference type="FunFam" id="3.40.30.10:FF:000042">
    <property type="entry name" value="protein disulfide-isomerase A2"/>
    <property type="match status" value="1"/>
</dbReference>
<dbReference type="GO" id="GO:0005788">
    <property type="term" value="C:endoplasmic reticulum lumen"/>
    <property type="evidence" value="ECO:0007669"/>
    <property type="project" value="UniProtKB-SubCell"/>
</dbReference>
<comment type="function">
    <text evidence="12">Acts as a protein-folding catalyst that interacts with nascent polypeptides to catalyze the formation, isomerization, and reduction or oxidation of disulfide bonds.</text>
</comment>
<reference evidence="14" key="2">
    <citation type="submission" date="2021-03" db="UniProtKB">
        <authorList>
            <consortium name="EnsemblPlants"/>
        </authorList>
    </citation>
    <scope>IDENTIFICATION</scope>
</reference>
<dbReference type="GO" id="GO:0006457">
    <property type="term" value="P:protein folding"/>
    <property type="evidence" value="ECO:0007669"/>
    <property type="project" value="TreeGrafter"/>
</dbReference>
<dbReference type="InterPro" id="IPR013766">
    <property type="entry name" value="Thioredoxin_domain"/>
</dbReference>
<dbReference type="CDD" id="cd02981">
    <property type="entry name" value="PDI_b_family"/>
    <property type="match status" value="1"/>
</dbReference>
<dbReference type="CDD" id="cd02982">
    <property type="entry name" value="PDI_b'_family"/>
    <property type="match status" value="1"/>
</dbReference>
<dbReference type="Pfam" id="PF13848">
    <property type="entry name" value="Thioredoxin_6"/>
    <property type="match status" value="1"/>
</dbReference>
<dbReference type="SUPFAM" id="SSF52833">
    <property type="entry name" value="Thioredoxin-like"/>
    <property type="match status" value="4"/>
</dbReference>
<dbReference type="CDD" id="cd02995">
    <property type="entry name" value="PDI_a_PDI_a'_C"/>
    <property type="match status" value="1"/>
</dbReference>
<proteinExistence type="inferred from homology"/>
<feature type="domain" description="Thioredoxin" evidence="13">
    <location>
        <begin position="332"/>
        <end position="452"/>
    </location>
</feature>
<evidence type="ECO:0000256" key="4">
    <source>
        <dbReference type="ARBA" id="ARBA00012723"/>
    </source>
</evidence>
<evidence type="ECO:0000256" key="11">
    <source>
        <dbReference type="ARBA" id="ARBA00023284"/>
    </source>
</evidence>
<dbReference type="FunFam" id="3.40.30.10:FF:000204">
    <property type="entry name" value="Protein disulfide isomerase-like 1-6"/>
    <property type="match status" value="1"/>
</dbReference>
<dbReference type="EnsemblPlants" id="AUR62011643-RA">
    <property type="protein sequence ID" value="AUR62011643-RA:cds"/>
    <property type="gene ID" value="AUR62011643"/>
</dbReference>
<dbReference type="PANTHER" id="PTHR18929:SF189">
    <property type="entry name" value="PROTEIN DISULFIDE ISOMERASE-LIKE 1-5-RELATED"/>
    <property type="match status" value="1"/>
</dbReference>
<keyword evidence="6" id="KW-0677">Repeat</keyword>
<dbReference type="PROSITE" id="PS51352">
    <property type="entry name" value="THIOREDOXIN_2"/>
    <property type="match status" value="1"/>
</dbReference>
<dbReference type="PANTHER" id="PTHR18929">
    <property type="entry name" value="PROTEIN DISULFIDE ISOMERASE"/>
    <property type="match status" value="1"/>
</dbReference>
<dbReference type="GO" id="GO:0034976">
    <property type="term" value="P:response to endoplasmic reticulum stress"/>
    <property type="evidence" value="ECO:0007669"/>
    <property type="project" value="TreeGrafter"/>
</dbReference>
<dbReference type="Gramene" id="AUR62011643-RA">
    <property type="protein sequence ID" value="AUR62011643-RA:cds"/>
    <property type="gene ID" value="AUR62011643"/>
</dbReference>
<name>A0A803LEN7_CHEQI</name>
<evidence type="ECO:0000256" key="1">
    <source>
        <dbReference type="ARBA" id="ARBA00001182"/>
    </source>
</evidence>
<evidence type="ECO:0000256" key="2">
    <source>
        <dbReference type="ARBA" id="ARBA00004319"/>
    </source>
</evidence>
<evidence type="ECO:0000256" key="6">
    <source>
        <dbReference type="ARBA" id="ARBA00022737"/>
    </source>
</evidence>
<dbReference type="AlphaFoldDB" id="A0A803LEN7"/>
<dbReference type="GO" id="GO:0003756">
    <property type="term" value="F:protein disulfide isomerase activity"/>
    <property type="evidence" value="ECO:0007669"/>
    <property type="project" value="UniProtKB-EC"/>
</dbReference>
<evidence type="ECO:0000256" key="10">
    <source>
        <dbReference type="ARBA" id="ARBA00023235"/>
    </source>
</evidence>
<keyword evidence="7" id="KW-0256">Endoplasmic reticulum</keyword>
<dbReference type="Proteomes" id="UP000596660">
    <property type="component" value="Unplaced"/>
</dbReference>
<comment type="catalytic activity">
    <reaction evidence="1">
        <text>Catalyzes the rearrangement of -S-S- bonds in proteins.</text>
        <dbReference type="EC" id="5.3.4.1"/>
    </reaction>
</comment>
<evidence type="ECO:0000256" key="3">
    <source>
        <dbReference type="ARBA" id="ARBA00006347"/>
    </source>
</evidence>
<evidence type="ECO:0000256" key="12">
    <source>
        <dbReference type="ARBA" id="ARBA00054003"/>
    </source>
</evidence>
<dbReference type="EC" id="5.3.4.1" evidence="4"/>
<dbReference type="FunFam" id="3.40.30.10:FF:000134">
    <property type="entry name" value="Protein disulfide-isomerase"/>
    <property type="match status" value="1"/>
</dbReference>
<reference evidence="14" key="1">
    <citation type="journal article" date="2017" name="Nature">
        <title>The genome of Chenopodium quinoa.</title>
        <authorList>
            <person name="Jarvis D.E."/>
            <person name="Ho Y.S."/>
            <person name="Lightfoot D.J."/>
            <person name="Schmoeckel S.M."/>
            <person name="Li B."/>
            <person name="Borm T.J.A."/>
            <person name="Ohyanagi H."/>
            <person name="Mineta K."/>
            <person name="Michell C.T."/>
            <person name="Saber N."/>
            <person name="Kharbatia N.M."/>
            <person name="Rupper R.R."/>
            <person name="Sharp A.R."/>
            <person name="Dally N."/>
            <person name="Boughton B.A."/>
            <person name="Woo Y.H."/>
            <person name="Gao G."/>
            <person name="Schijlen E.G.W.M."/>
            <person name="Guo X."/>
            <person name="Momin A.A."/>
            <person name="Negrao S."/>
            <person name="Al-Babili S."/>
            <person name="Gehring C."/>
            <person name="Roessner U."/>
            <person name="Jung C."/>
            <person name="Murphy K."/>
            <person name="Arold S.T."/>
            <person name="Gojobori T."/>
            <person name="van der Linden C.G."/>
            <person name="van Loo E.N."/>
            <person name="Jellen E.N."/>
            <person name="Maughan P.J."/>
            <person name="Tester M."/>
        </authorList>
    </citation>
    <scope>NUCLEOTIDE SEQUENCE [LARGE SCALE GENOMIC DNA]</scope>
    <source>
        <strain evidence="14">cv. PI 614886</strain>
    </source>
</reference>
<evidence type="ECO:0000256" key="5">
    <source>
        <dbReference type="ARBA" id="ARBA00022729"/>
    </source>
</evidence>
<comment type="similarity">
    <text evidence="3">Belongs to the protein disulfide isomerase family.</text>
</comment>
<dbReference type="Pfam" id="PF00085">
    <property type="entry name" value="Thioredoxin"/>
    <property type="match status" value="1"/>
</dbReference>
<sequence>DELSEFEELLALDEQDEIDHGSSSPSSEARVLSKAQRIVVELNNDNTQKIIDQIEFVLLLGYTPWCPRSAELMPQFAESANFLNDLGSPLLMAKLDAEREEILIWARKKTGEPVVRLNSVAEAEAFAKKYSMYAVGLFENFEGPQYEEYINAAISDNEIQFVETKSDEVAKFLFPDTKITKPFIGLVKSEPERYTRFEEPLEMDNILQFLEHNKFPLITTLTELNSVKVYSSKIKYQVYVFADSDEFKSLLVPLQKVAKKFKSKIMFIYVDITEENLAKPFLTLLGLEESQKTVVAAFDSKISTKYLLESEPTPSKLEDFCSGLLDGTVPMYYKSQTIPDNENASIHAVVGKTFDDLVLSSSKNVFLEVYTPWCMTCDAVSKQVEKLAKHFKGLKNLLFAKIDASVNEHPKLQVTDYPALLFYPAADKSNPIKLQPKSSLKDLGAFIKKNVKAEEHPANDEL</sequence>
<keyword evidence="9" id="KW-0325">Glycoprotein</keyword>
<protein>
    <recommendedName>
        <fullName evidence="4">protein disulfide-isomerase</fullName>
        <ecNumber evidence="4">5.3.4.1</ecNumber>
    </recommendedName>
</protein>
<keyword evidence="8" id="KW-1015">Disulfide bond</keyword>
<evidence type="ECO:0000313" key="14">
    <source>
        <dbReference type="EnsemblPlants" id="AUR62011643-RA:cds"/>
    </source>
</evidence>
<keyword evidence="5" id="KW-0732">Signal</keyword>
<keyword evidence="11" id="KW-0676">Redox-active center</keyword>
<comment type="subcellular location">
    <subcellularLocation>
        <location evidence="2">Endoplasmic reticulum lumen</location>
    </subcellularLocation>
</comment>
<evidence type="ECO:0000259" key="13">
    <source>
        <dbReference type="PROSITE" id="PS51352"/>
    </source>
</evidence>
<dbReference type="InterPro" id="IPR036249">
    <property type="entry name" value="Thioredoxin-like_sf"/>
</dbReference>
<keyword evidence="15" id="KW-1185">Reference proteome</keyword>